<organism evidence="2 3">
    <name type="scientific">Rhodoferax potami</name>
    <dbReference type="NCBI Taxonomy" id="3068338"/>
    <lineage>
        <taxon>Bacteria</taxon>
        <taxon>Pseudomonadati</taxon>
        <taxon>Pseudomonadota</taxon>
        <taxon>Betaproteobacteria</taxon>
        <taxon>Burkholderiales</taxon>
        <taxon>Comamonadaceae</taxon>
        <taxon>Rhodoferax</taxon>
    </lineage>
</organism>
<dbReference type="InterPro" id="IPR005064">
    <property type="entry name" value="BUG"/>
</dbReference>
<keyword evidence="3" id="KW-1185">Reference proteome</keyword>
<comment type="caution">
    <text evidence="2">The sequence shown here is derived from an EMBL/GenBank/DDBJ whole genome shotgun (WGS) entry which is preliminary data.</text>
</comment>
<dbReference type="RefSeq" id="WP_313875123.1">
    <property type="nucleotide sequence ID" value="NZ_JAVBIK010000001.1"/>
</dbReference>
<dbReference type="Gene3D" id="3.40.190.150">
    <property type="entry name" value="Bordetella uptake gene, domain 1"/>
    <property type="match status" value="1"/>
</dbReference>
<dbReference type="Gene3D" id="3.40.190.10">
    <property type="entry name" value="Periplasmic binding protein-like II"/>
    <property type="match status" value="1"/>
</dbReference>
<dbReference type="PANTHER" id="PTHR42928">
    <property type="entry name" value="TRICARBOXYLATE-BINDING PROTEIN"/>
    <property type="match status" value="1"/>
</dbReference>
<proteinExistence type="inferred from homology"/>
<protein>
    <submittedName>
        <fullName evidence="2">Tripartite tricarboxylate transporter substrate-binding protein</fullName>
    </submittedName>
</protein>
<gene>
    <name evidence="2" type="ORF">RAE19_12115</name>
</gene>
<comment type="similarity">
    <text evidence="1">Belongs to the UPF0065 (bug) family.</text>
</comment>
<evidence type="ECO:0000256" key="1">
    <source>
        <dbReference type="ARBA" id="ARBA00006987"/>
    </source>
</evidence>
<dbReference type="InterPro" id="IPR042100">
    <property type="entry name" value="Bug_dom1"/>
</dbReference>
<dbReference type="PANTHER" id="PTHR42928:SF5">
    <property type="entry name" value="BLR1237 PROTEIN"/>
    <property type="match status" value="1"/>
</dbReference>
<dbReference type="Pfam" id="PF03401">
    <property type="entry name" value="TctC"/>
    <property type="match status" value="1"/>
</dbReference>
<dbReference type="EMBL" id="JAVBIK010000001">
    <property type="protein sequence ID" value="MDT7519444.1"/>
    <property type="molecule type" value="Genomic_DNA"/>
</dbReference>
<evidence type="ECO:0000313" key="2">
    <source>
        <dbReference type="EMBL" id="MDT7519444.1"/>
    </source>
</evidence>
<evidence type="ECO:0000313" key="3">
    <source>
        <dbReference type="Proteomes" id="UP001321700"/>
    </source>
</evidence>
<reference evidence="2 3" key="1">
    <citation type="submission" date="2023-08" db="EMBL/GenBank/DDBJ databases">
        <title>Rhodoferax potami sp. nov. and Rhodoferax mekongensis sp. nov., isolated from the Mekong River in Thailand.</title>
        <authorList>
            <person name="Kitikhun S."/>
            <person name="Charoenyingcharoen P."/>
            <person name="Siriarchawattana P."/>
            <person name="Likhitrattanapisal S."/>
            <person name="Nilsakha T."/>
            <person name="Chanpet A."/>
            <person name="Rattanawaree P."/>
            <person name="Ingsriswang S."/>
        </authorList>
    </citation>
    <scope>NUCLEOTIDE SEQUENCE [LARGE SCALE GENOMIC DNA]</scope>
    <source>
        <strain evidence="2 3">TBRC 17660</strain>
    </source>
</reference>
<name>A0ABU3KNQ3_9BURK</name>
<accession>A0ABU3KNQ3</accession>
<dbReference type="Proteomes" id="UP001321700">
    <property type="component" value="Unassembled WGS sequence"/>
</dbReference>
<sequence>MKTPGFNPATDLVPVARITQIAFGLAVPQTAPVQRLSDYGHWVKDLTDRGAVGVPAPASVPEFTTHLVGQHLGIATRAIPYRGGAPMVADLIGGQLPAGITSISELLPQQKAGKLRVIAVSGTQRSALLPDAPTFAEQGVKGVEQSNFLALYAPAGTPAATIKRYQDSVREVLGQAGLREKLEGLGMQVDFAAGDAISRQMAQMTESWGQLIRASGFKPQ</sequence>